<proteinExistence type="predicted"/>
<comment type="caution">
    <text evidence="2">The sequence shown here is derived from an EMBL/GenBank/DDBJ whole genome shotgun (WGS) entry which is preliminary data.</text>
</comment>
<organism evidence="2 3">
    <name type="scientific">Nelumbo nucifera</name>
    <name type="common">Sacred lotus</name>
    <dbReference type="NCBI Taxonomy" id="4432"/>
    <lineage>
        <taxon>Eukaryota</taxon>
        <taxon>Viridiplantae</taxon>
        <taxon>Streptophyta</taxon>
        <taxon>Embryophyta</taxon>
        <taxon>Tracheophyta</taxon>
        <taxon>Spermatophyta</taxon>
        <taxon>Magnoliopsida</taxon>
        <taxon>Proteales</taxon>
        <taxon>Nelumbonaceae</taxon>
        <taxon>Nelumbo</taxon>
    </lineage>
</organism>
<dbReference type="EMBL" id="DUZY01000004">
    <property type="protein sequence ID" value="DAD37396.1"/>
    <property type="molecule type" value="Genomic_DNA"/>
</dbReference>
<accession>A0A822Z335</accession>
<name>A0A822Z335_NELNU</name>
<dbReference type="PANTHER" id="PTHR35101">
    <property type="entry name" value="OS02G0162600 PROTEIN"/>
    <property type="match status" value="1"/>
</dbReference>
<feature type="region of interest" description="Disordered" evidence="1">
    <location>
        <begin position="32"/>
        <end position="64"/>
    </location>
</feature>
<gene>
    <name evidence="2" type="ORF">HUJ06_008037</name>
</gene>
<protein>
    <submittedName>
        <fullName evidence="2">Uncharacterized protein</fullName>
    </submittedName>
</protein>
<reference evidence="2 3" key="1">
    <citation type="journal article" date="2020" name="Mol. Biol. Evol.">
        <title>Distinct Expression and Methylation Patterns for Genes with Different Fates following a Single Whole-Genome Duplication in Flowering Plants.</title>
        <authorList>
            <person name="Shi T."/>
            <person name="Rahmani R.S."/>
            <person name="Gugger P.F."/>
            <person name="Wang M."/>
            <person name="Li H."/>
            <person name="Zhang Y."/>
            <person name="Li Z."/>
            <person name="Wang Q."/>
            <person name="Van de Peer Y."/>
            <person name="Marchal K."/>
            <person name="Chen J."/>
        </authorList>
    </citation>
    <scope>NUCLEOTIDE SEQUENCE [LARGE SCALE GENOMIC DNA]</scope>
    <source>
        <tissue evidence="2">Leaf</tissue>
    </source>
</reference>
<keyword evidence="3" id="KW-1185">Reference proteome</keyword>
<dbReference type="PANTHER" id="PTHR35101:SF12">
    <property type="entry name" value="OS02G0162600 PROTEIN"/>
    <property type="match status" value="1"/>
</dbReference>
<dbReference type="AlphaFoldDB" id="A0A822Z335"/>
<evidence type="ECO:0000313" key="2">
    <source>
        <dbReference type="EMBL" id="DAD37396.1"/>
    </source>
</evidence>
<sequence length="81" mass="8921">MANSRVARFVTEVAPPQFVCVMRQRTQKVLDTIAEEERDAGGTNETQPLSSKSYSSPVSASSSSSNYFLTEVQRSFSICSH</sequence>
<dbReference type="Proteomes" id="UP000607653">
    <property type="component" value="Unassembled WGS sequence"/>
</dbReference>
<evidence type="ECO:0000256" key="1">
    <source>
        <dbReference type="SAM" id="MobiDB-lite"/>
    </source>
</evidence>
<evidence type="ECO:0000313" key="3">
    <source>
        <dbReference type="Proteomes" id="UP000607653"/>
    </source>
</evidence>
<feature type="compositionally biased region" description="Low complexity" evidence="1">
    <location>
        <begin position="50"/>
        <end position="64"/>
    </location>
</feature>